<dbReference type="AlphaFoldDB" id="A0A2R8AKK1"/>
<protein>
    <submittedName>
        <fullName evidence="1">Uncharacterized protein</fullName>
    </submittedName>
</protein>
<dbReference type="EMBL" id="OMOI01000001">
    <property type="protein sequence ID" value="SPF76575.1"/>
    <property type="molecule type" value="Genomic_DNA"/>
</dbReference>
<accession>A0A2R8AKK1</accession>
<evidence type="ECO:0000313" key="2">
    <source>
        <dbReference type="Proteomes" id="UP000244911"/>
    </source>
</evidence>
<organism evidence="1 2">
    <name type="scientific">Aliiroseovarius pelagivivens</name>
    <dbReference type="NCBI Taxonomy" id="1639690"/>
    <lineage>
        <taxon>Bacteria</taxon>
        <taxon>Pseudomonadati</taxon>
        <taxon>Pseudomonadota</taxon>
        <taxon>Alphaproteobacteria</taxon>
        <taxon>Rhodobacterales</taxon>
        <taxon>Paracoccaceae</taxon>
        <taxon>Aliiroseovarius</taxon>
    </lineage>
</organism>
<dbReference type="RefSeq" id="WP_281260702.1">
    <property type="nucleotide sequence ID" value="NZ_OMOI01000001.1"/>
</dbReference>
<dbReference type="Proteomes" id="UP000244911">
    <property type="component" value="Unassembled WGS sequence"/>
</dbReference>
<proteinExistence type="predicted"/>
<evidence type="ECO:0000313" key="1">
    <source>
        <dbReference type="EMBL" id="SPF76575.1"/>
    </source>
</evidence>
<sequence>MTDFQCGCMTARTDIPNPFPFIPGLKALAAWIEATIEGDRI</sequence>
<keyword evidence="2" id="KW-1185">Reference proteome</keyword>
<gene>
    <name evidence="1" type="ORF">ALP8811_01583</name>
</gene>
<reference evidence="1 2" key="1">
    <citation type="submission" date="2018-03" db="EMBL/GenBank/DDBJ databases">
        <authorList>
            <person name="Keele B.F."/>
        </authorList>
    </citation>
    <scope>NUCLEOTIDE SEQUENCE [LARGE SCALE GENOMIC DNA]</scope>
    <source>
        <strain evidence="1 2">CECT 8811</strain>
    </source>
</reference>
<name>A0A2R8AKK1_9RHOB</name>